<evidence type="ECO:0000313" key="9">
    <source>
        <dbReference type="EMBL" id="KAF3321292.1"/>
    </source>
</evidence>
<dbReference type="Gene3D" id="3.30.160.60">
    <property type="entry name" value="Classic Zinc Finger"/>
    <property type="match status" value="1"/>
</dbReference>
<evidence type="ECO:0000256" key="2">
    <source>
        <dbReference type="ARBA" id="ARBA00022737"/>
    </source>
</evidence>
<dbReference type="PROSITE" id="PS50157">
    <property type="entry name" value="ZINC_FINGER_C2H2_2"/>
    <property type="match status" value="2"/>
</dbReference>
<name>A0A833QHJ3_9POAL</name>
<evidence type="ECO:0000259" key="8">
    <source>
        <dbReference type="PROSITE" id="PS50157"/>
    </source>
</evidence>
<feature type="domain" description="C2H2-type" evidence="8">
    <location>
        <begin position="136"/>
        <end position="163"/>
    </location>
</feature>
<reference evidence="9" key="1">
    <citation type="submission" date="2020-01" db="EMBL/GenBank/DDBJ databases">
        <title>Genome sequence of Kobresia littledalei, the first chromosome-level genome in the family Cyperaceae.</title>
        <authorList>
            <person name="Qu G."/>
        </authorList>
    </citation>
    <scope>NUCLEOTIDE SEQUENCE</scope>
    <source>
        <strain evidence="9">C.B.Clarke</strain>
        <tissue evidence="9">Leaf</tissue>
    </source>
</reference>
<keyword evidence="10" id="KW-1185">Reference proteome</keyword>
<keyword evidence="3 7" id="KW-0863">Zinc-finger</keyword>
<dbReference type="GO" id="GO:0008270">
    <property type="term" value="F:zinc ion binding"/>
    <property type="evidence" value="ECO:0007669"/>
    <property type="project" value="UniProtKB-KW"/>
</dbReference>
<keyword evidence="5" id="KW-0805">Transcription regulation</keyword>
<dbReference type="GO" id="GO:0003700">
    <property type="term" value="F:DNA-binding transcription factor activity"/>
    <property type="evidence" value="ECO:0007669"/>
    <property type="project" value="InterPro"/>
</dbReference>
<evidence type="ECO:0000313" key="10">
    <source>
        <dbReference type="Proteomes" id="UP000623129"/>
    </source>
</evidence>
<dbReference type="AlphaFoldDB" id="A0A833QHJ3"/>
<evidence type="ECO:0000256" key="5">
    <source>
        <dbReference type="ARBA" id="ARBA00023015"/>
    </source>
</evidence>
<evidence type="ECO:0000256" key="1">
    <source>
        <dbReference type="ARBA" id="ARBA00022723"/>
    </source>
</evidence>
<dbReference type="Proteomes" id="UP000623129">
    <property type="component" value="Unassembled WGS sequence"/>
</dbReference>
<evidence type="ECO:0000256" key="6">
    <source>
        <dbReference type="ARBA" id="ARBA00023163"/>
    </source>
</evidence>
<dbReference type="OrthoDB" id="1911220at2759"/>
<sequence>MRCCKSATRADNRSKHDVLESGWLVTAKRGQKPVITTTSPQFVAACILFDLSSGKNYDDREKEKTVMKESQPLGDTWISQFVCGNKFACVICGKAFPSYQALGGHKASHGKEDTMVNLGKIEKEVKYLKRLISRDHRCEVCGVSYPSGQALGGHKRKHWTGSPVNEIHASKFTAREG</sequence>
<dbReference type="SMART" id="SM00355">
    <property type="entry name" value="ZnF_C2H2"/>
    <property type="match status" value="2"/>
</dbReference>
<dbReference type="InterPro" id="IPR036236">
    <property type="entry name" value="Znf_C2H2_sf"/>
</dbReference>
<dbReference type="SUPFAM" id="SSF57667">
    <property type="entry name" value="beta-beta-alpha zinc fingers"/>
    <property type="match status" value="1"/>
</dbReference>
<comment type="caution">
    <text evidence="9">The sequence shown here is derived from an EMBL/GenBank/DDBJ whole genome shotgun (WGS) entry which is preliminary data.</text>
</comment>
<proteinExistence type="predicted"/>
<evidence type="ECO:0000256" key="4">
    <source>
        <dbReference type="ARBA" id="ARBA00022833"/>
    </source>
</evidence>
<dbReference type="PANTHER" id="PTHR45988">
    <property type="entry name" value="C2H2 TYPE ZINC FINGER TRANSCRIPTION FACTOR FAMILY-RELATED"/>
    <property type="match status" value="1"/>
</dbReference>
<dbReference type="GO" id="GO:0005634">
    <property type="term" value="C:nucleus"/>
    <property type="evidence" value="ECO:0007669"/>
    <property type="project" value="TreeGrafter"/>
</dbReference>
<feature type="domain" description="C2H2-type" evidence="8">
    <location>
        <begin position="87"/>
        <end position="114"/>
    </location>
</feature>
<dbReference type="GO" id="GO:0000976">
    <property type="term" value="F:transcription cis-regulatory region binding"/>
    <property type="evidence" value="ECO:0007669"/>
    <property type="project" value="TreeGrafter"/>
</dbReference>
<dbReference type="InterPro" id="IPR044653">
    <property type="entry name" value="AZF1/2/3-like"/>
</dbReference>
<evidence type="ECO:0000256" key="7">
    <source>
        <dbReference type="PROSITE-ProRule" id="PRU00042"/>
    </source>
</evidence>
<dbReference type="InterPro" id="IPR013087">
    <property type="entry name" value="Znf_C2H2_type"/>
</dbReference>
<dbReference type="PANTHER" id="PTHR45988:SF18">
    <property type="entry name" value="C2H2-TYPE ZINC FINGER FAMILY PROTEIN"/>
    <property type="match status" value="1"/>
</dbReference>
<keyword evidence="1" id="KW-0479">Metal-binding</keyword>
<keyword evidence="6" id="KW-0804">Transcription</keyword>
<evidence type="ECO:0000256" key="3">
    <source>
        <dbReference type="ARBA" id="ARBA00022771"/>
    </source>
</evidence>
<protein>
    <submittedName>
        <fullName evidence="9">Zinc finger protein ZAT9</fullName>
    </submittedName>
</protein>
<keyword evidence="2" id="KW-0677">Repeat</keyword>
<gene>
    <name evidence="9" type="ORF">FCM35_KLT14545</name>
</gene>
<organism evidence="9 10">
    <name type="scientific">Carex littledalei</name>
    <dbReference type="NCBI Taxonomy" id="544730"/>
    <lineage>
        <taxon>Eukaryota</taxon>
        <taxon>Viridiplantae</taxon>
        <taxon>Streptophyta</taxon>
        <taxon>Embryophyta</taxon>
        <taxon>Tracheophyta</taxon>
        <taxon>Spermatophyta</taxon>
        <taxon>Magnoliopsida</taxon>
        <taxon>Liliopsida</taxon>
        <taxon>Poales</taxon>
        <taxon>Cyperaceae</taxon>
        <taxon>Cyperoideae</taxon>
        <taxon>Cariceae</taxon>
        <taxon>Carex</taxon>
        <taxon>Carex subgen. Euthyceras</taxon>
    </lineage>
</organism>
<dbReference type="EMBL" id="SWLB01000027">
    <property type="protein sequence ID" value="KAF3321292.1"/>
    <property type="molecule type" value="Genomic_DNA"/>
</dbReference>
<dbReference type="Pfam" id="PF13912">
    <property type="entry name" value="zf-C2H2_6"/>
    <property type="match status" value="2"/>
</dbReference>
<accession>A0A833QHJ3</accession>
<dbReference type="PROSITE" id="PS00028">
    <property type="entry name" value="ZINC_FINGER_C2H2_1"/>
    <property type="match status" value="2"/>
</dbReference>
<keyword evidence="4" id="KW-0862">Zinc</keyword>